<evidence type="ECO:0000256" key="1">
    <source>
        <dbReference type="SAM" id="Phobius"/>
    </source>
</evidence>
<accession>A0A1G7UAR4</accession>
<dbReference type="Proteomes" id="UP000199045">
    <property type="component" value="Unassembled WGS sequence"/>
</dbReference>
<evidence type="ECO:0000313" key="2">
    <source>
        <dbReference type="EMBL" id="SDG44547.1"/>
    </source>
</evidence>
<evidence type="ECO:0000313" key="3">
    <source>
        <dbReference type="Proteomes" id="UP000199045"/>
    </source>
</evidence>
<keyword evidence="1" id="KW-0812">Transmembrane</keyword>
<keyword evidence="1" id="KW-1133">Transmembrane helix</keyword>
<proteinExistence type="predicted"/>
<feature type="transmembrane region" description="Helical" evidence="1">
    <location>
        <begin position="35"/>
        <end position="53"/>
    </location>
</feature>
<gene>
    <name evidence="2" type="ORF">SAMN04488121_104295</name>
</gene>
<reference evidence="3" key="1">
    <citation type="submission" date="2016-10" db="EMBL/GenBank/DDBJ databases">
        <authorList>
            <person name="Varghese N."/>
            <person name="Submissions S."/>
        </authorList>
    </citation>
    <scope>NUCLEOTIDE SEQUENCE [LARGE SCALE GENOMIC DNA]</scope>
    <source>
        <strain evidence="3">DSM 527</strain>
    </source>
</reference>
<dbReference type="AlphaFoldDB" id="A0A1G7UAR4"/>
<keyword evidence="1" id="KW-0472">Membrane</keyword>
<protein>
    <submittedName>
        <fullName evidence="2">Uncharacterized protein</fullName>
    </submittedName>
</protein>
<sequence>MAIVKDNILMQLVLGGPSISISSSTNGMGRLVSNLIPIFGILQAGCVISCNVYS</sequence>
<organism evidence="2 3">
    <name type="scientific">Chitinophaga filiformis</name>
    <name type="common">Myxococcus filiformis</name>
    <name type="synonym">Flexibacter filiformis</name>
    <dbReference type="NCBI Taxonomy" id="104663"/>
    <lineage>
        <taxon>Bacteria</taxon>
        <taxon>Pseudomonadati</taxon>
        <taxon>Bacteroidota</taxon>
        <taxon>Chitinophagia</taxon>
        <taxon>Chitinophagales</taxon>
        <taxon>Chitinophagaceae</taxon>
        <taxon>Chitinophaga</taxon>
    </lineage>
</organism>
<name>A0A1G7UAR4_CHIFI</name>
<dbReference type="EMBL" id="FNBN01000004">
    <property type="protein sequence ID" value="SDG44547.1"/>
    <property type="molecule type" value="Genomic_DNA"/>
</dbReference>